<dbReference type="Proteomes" id="UP000461162">
    <property type="component" value="Unassembled WGS sequence"/>
</dbReference>
<name>A0A7K1KKM8_9BACT</name>
<evidence type="ECO:0000256" key="1">
    <source>
        <dbReference type="SAM" id="Phobius"/>
    </source>
</evidence>
<dbReference type="EMBL" id="WODC01000001">
    <property type="protein sequence ID" value="MUM76625.1"/>
    <property type="molecule type" value="Genomic_DNA"/>
</dbReference>
<dbReference type="RefSeq" id="WP_155932221.1">
    <property type="nucleotide sequence ID" value="NZ_WODC01000001.1"/>
</dbReference>
<evidence type="ECO:0000313" key="3">
    <source>
        <dbReference type="Proteomes" id="UP000461162"/>
    </source>
</evidence>
<gene>
    <name evidence="2" type="ORF">GKC30_03140</name>
</gene>
<evidence type="ECO:0000313" key="2">
    <source>
        <dbReference type="EMBL" id="MUM76625.1"/>
    </source>
</evidence>
<organism evidence="2 3">
    <name type="scientific">Pseudodesulfovibrio alkaliphilus</name>
    <dbReference type="NCBI Taxonomy" id="2661613"/>
    <lineage>
        <taxon>Bacteria</taxon>
        <taxon>Pseudomonadati</taxon>
        <taxon>Thermodesulfobacteriota</taxon>
        <taxon>Desulfovibrionia</taxon>
        <taxon>Desulfovibrionales</taxon>
        <taxon>Desulfovibrionaceae</taxon>
    </lineage>
</organism>
<keyword evidence="1" id="KW-0472">Membrane</keyword>
<protein>
    <submittedName>
        <fullName evidence="2">Uncharacterized protein</fullName>
    </submittedName>
</protein>
<proteinExistence type="predicted"/>
<sequence>MSELVLALLVSGMVGVATADAFVQSWTGVLRSAAAIVLRLRGRIDGRALLSRIATALPLAMLFALAMFLFFALYSHAGLGQTEGEQFAFFLGVVPRTILFLTGASRLIETMFDPAD</sequence>
<accession>A0A7K1KKM8</accession>
<feature type="transmembrane region" description="Helical" evidence="1">
    <location>
        <begin position="87"/>
        <end position="108"/>
    </location>
</feature>
<dbReference type="AlphaFoldDB" id="A0A7K1KKM8"/>
<keyword evidence="1" id="KW-1133">Transmembrane helix</keyword>
<feature type="transmembrane region" description="Helical" evidence="1">
    <location>
        <begin position="53"/>
        <end position="75"/>
    </location>
</feature>
<keyword evidence="3" id="KW-1185">Reference proteome</keyword>
<comment type="caution">
    <text evidence="2">The sequence shown here is derived from an EMBL/GenBank/DDBJ whole genome shotgun (WGS) entry which is preliminary data.</text>
</comment>
<reference evidence="2 3" key="1">
    <citation type="submission" date="2019-11" db="EMBL/GenBank/DDBJ databases">
        <title>Pseudodesulfovibrio alkaliphilus, sp. nov., an alkaliphilic sulfate-reducing bacteria from mud volcano of Taman peninsula, Russia.</title>
        <authorList>
            <person name="Frolova A."/>
            <person name="Merkel A.Y."/>
            <person name="Slobodkin A.I."/>
        </authorList>
    </citation>
    <scope>NUCLEOTIDE SEQUENCE [LARGE SCALE GENOMIC DNA]</scope>
    <source>
        <strain evidence="2 3">F-1</strain>
    </source>
</reference>
<keyword evidence="1" id="KW-0812">Transmembrane</keyword>